<reference evidence="1" key="1">
    <citation type="submission" date="2018-11" db="EMBL/GenBank/DDBJ databases">
        <authorList>
            <consortium name="Pathogen Informatics"/>
        </authorList>
    </citation>
    <scope>NUCLEOTIDE SEQUENCE</scope>
</reference>
<keyword evidence="2" id="KW-1185">Reference proteome</keyword>
<comment type="caution">
    <text evidence="1">The sequence shown here is derived from an EMBL/GenBank/DDBJ whole genome shotgun (WGS) entry which is preliminary data.</text>
</comment>
<evidence type="ECO:0000313" key="2">
    <source>
        <dbReference type="Proteomes" id="UP000784294"/>
    </source>
</evidence>
<evidence type="ECO:0000313" key="1">
    <source>
        <dbReference type="EMBL" id="VEL18502.1"/>
    </source>
</evidence>
<dbReference type="AlphaFoldDB" id="A0A3S5A346"/>
<proteinExistence type="predicted"/>
<name>A0A3S5A346_9PLAT</name>
<sequence length="95" mass="11185">MPEKRLGMYQFTGPMEEITNTIAEGTRLDMFHKVSLTLRPCCKYKFEPTLPGCLRAFKYRPKLHHIRGFRTNGDQMLEYLSFRFEVKRKLLVAVG</sequence>
<gene>
    <name evidence="1" type="ORF">PXEA_LOCUS11942</name>
</gene>
<organism evidence="1 2">
    <name type="scientific">Protopolystoma xenopodis</name>
    <dbReference type="NCBI Taxonomy" id="117903"/>
    <lineage>
        <taxon>Eukaryota</taxon>
        <taxon>Metazoa</taxon>
        <taxon>Spiralia</taxon>
        <taxon>Lophotrochozoa</taxon>
        <taxon>Platyhelminthes</taxon>
        <taxon>Monogenea</taxon>
        <taxon>Polyopisthocotylea</taxon>
        <taxon>Polystomatidea</taxon>
        <taxon>Polystomatidae</taxon>
        <taxon>Protopolystoma</taxon>
    </lineage>
</organism>
<dbReference type="Proteomes" id="UP000784294">
    <property type="component" value="Unassembled WGS sequence"/>
</dbReference>
<dbReference type="EMBL" id="CAAALY010037310">
    <property type="protein sequence ID" value="VEL18502.1"/>
    <property type="molecule type" value="Genomic_DNA"/>
</dbReference>
<protein>
    <submittedName>
        <fullName evidence="1">Uncharacterized protein</fullName>
    </submittedName>
</protein>
<accession>A0A3S5A346</accession>